<dbReference type="AlphaFoldDB" id="A0A0P9GJK5"/>
<gene>
    <name evidence="7" type="primary">lgt</name>
    <name evidence="8" type="ORF">SAMN05661077_0538</name>
</gene>
<feature type="transmembrane region" description="Helical" evidence="7">
    <location>
        <begin position="199"/>
        <end position="216"/>
    </location>
</feature>
<dbReference type="OrthoDB" id="871140at2"/>
<comment type="catalytic activity">
    <reaction evidence="7">
        <text>L-cysteinyl-[prolipoprotein] + a 1,2-diacyl-sn-glycero-3-phospho-(1'-sn-glycerol) = an S-1,2-diacyl-sn-glyceryl-L-cysteinyl-[prolipoprotein] + sn-glycerol 1-phosphate + H(+)</text>
        <dbReference type="Rhea" id="RHEA:56712"/>
        <dbReference type="Rhea" id="RHEA-COMP:14679"/>
        <dbReference type="Rhea" id="RHEA-COMP:14680"/>
        <dbReference type="ChEBI" id="CHEBI:15378"/>
        <dbReference type="ChEBI" id="CHEBI:29950"/>
        <dbReference type="ChEBI" id="CHEBI:57685"/>
        <dbReference type="ChEBI" id="CHEBI:64716"/>
        <dbReference type="ChEBI" id="CHEBI:140658"/>
        <dbReference type="EC" id="2.5.1.145"/>
    </reaction>
</comment>
<dbReference type="Proteomes" id="UP000183104">
    <property type="component" value="Unassembled WGS sequence"/>
</dbReference>
<feature type="transmembrane region" description="Helical" evidence="7">
    <location>
        <begin position="228"/>
        <end position="252"/>
    </location>
</feature>
<dbReference type="PANTHER" id="PTHR30589">
    <property type="entry name" value="PROLIPOPROTEIN DIACYLGLYCERYL TRANSFERASE"/>
    <property type="match status" value="1"/>
</dbReference>
<name>A0A0P9GJK5_9GAMM</name>
<dbReference type="GO" id="GO:0008961">
    <property type="term" value="F:phosphatidylglycerol-prolipoprotein diacylglyceryl transferase activity"/>
    <property type="evidence" value="ECO:0007669"/>
    <property type="project" value="UniProtKB-UniRule"/>
</dbReference>
<reference evidence="9" key="1">
    <citation type="submission" date="2016-10" db="EMBL/GenBank/DDBJ databases">
        <authorList>
            <person name="Varghese N."/>
        </authorList>
    </citation>
    <scope>NUCLEOTIDE SEQUENCE [LARGE SCALE GENOMIC DNA]</scope>
    <source>
        <strain evidence="9">HL 19</strain>
    </source>
</reference>
<sequence>MLEYPRIDPVAIEIGPFAVHWYGLMYAAAFLLGWWLLRVRRHRLGLTPEDIGDLAFACILGVVLGGRLGYVLFYNPGYYLGHPLEVFAVWDGGMSFHGGLLGVVASVVWFARRHGQPILAVGDFLTPVAPIGLGLGRIGNFINGELWGRPADPDLPWAMVFPHVDRVPRHPSQLYEALLEGLVLFLVVWLYARVPRRHGRVFGLFLLLYGVLRFGVEYFRAPDPHLGAVALGLSMGQWLSVPMVAVGAWLVAAPPGRHGEAAPGRD</sequence>
<keyword evidence="4 7" id="KW-0812">Transmembrane</keyword>
<feature type="transmembrane region" description="Helical" evidence="7">
    <location>
        <begin position="94"/>
        <end position="111"/>
    </location>
</feature>
<dbReference type="Pfam" id="PF01790">
    <property type="entry name" value="LGT"/>
    <property type="match status" value="1"/>
</dbReference>
<evidence type="ECO:0000256" key="3">
    <source>
        <dbReference type="ARBA" id="ARBA00022679"/>
    </source>
</evidence>
<feature type="binding site" evidence="7">
    <location>
        <position position="137"/>
    </location>
    <ligand>
        <name>a 1,2-diacyl-sn-glycero-3-phospho-(1'-sn-glycerol)</name>
        <dbReference type="ChEBI" id="CHEBI:64716"/>
    </ligand>
</feature>
<keyword evidence="3 7" id="KW-0808">Transferase</keyword>
<keyword evidence="6 7" id="KW-0472">Membrane</keyword>
<feature type="transmembrane region" description="Helical" evidence="7">
    <location>
        <begin position="118"/>
        <end position="138"/>
    </location>
</feature>
<keyword evidence="5 7" id="KW-1133">Transmembrane helix</keyword>
<feature type="transmembrane region" description="Helical" evidence="7">
    <location>
        <begin position="51"/>
        <end position="74"/>
    </location>
</feature>
<dbReference type="STRING" id="381306.AN478_09330"/>
<organism evidence="8 9">
    <name type="scientific">Thiohalorhabdus denitrificans</name>
    <dbReference type="NCBI Taxonomy" id="381306"/>
    <lineage>
        <taxon>Bacteria</taxon>
        <taxon>Pseudomonadati</taxon>
        <taxon>Pseudomonadota</taxon>
        <taxon>Gammaproteobacteria</taxon>
        <taxon>Thiohalorhabdales</taxon>
        <taxon>Thiohalorhabdaceae</taxon>
        <taxon>Thiohalorhabdus</taxon>
    </lineage>
</organism>
<evidence type="ECO:0000256" key="1">
    <source>
        <dbReference type="ARBA" id="ARBA00007150"/>
    </source>
</evidence>
<dbReference type="PATRIC" id="fig|381306.5.peg.515"/>
<evidence type="ECO:0000256" key="7">
    <source>
        <dbReference type="HAMAP-Rule" id="MF_01147"/>
    </source>
</evidence>
<dbReference type="RefSeq" id="WP_054966327.1">
    <property type="nucleotide sequence ID" value="NZ_FMUN01000001.1"/>
</dbReference>
<evidence type="ECO:0000313" key="8">
    <source>
        <dbReference type="EMBL" id="SCX81197.1"/>
    </source>
</evidence>
<keyword evidence="2 7" id="KW-1003">Cell membrane</keyword>
<evidence type="ECO:0000256" key="6">
    <source>
        <dbReference type="ARBA" id="ARBA00023136"/>
    </source>
</evidence>
<keyword evidence="8" id="KW-0449">Lipoprotein</keyword>
<comment type="similarity">
    <text evidence="1 7">Belongs to the Lgt family.</text>
</comment>
<dbReference type="PANTHER" id="PTHR30589:SF0">
    <property type="entry name" value="PHOSPHATIDYLGLYCEROL--PROLIPOPROTEIN DIACYLGLYCERYL TRANSFERASE"/>
    <property type="match status" value="1"/>
</dbReference>
<evidence type="ECO:0000256" key="5">
    <source>
        <dbReference type="ARBA" id="ARBA00022989"/>
    </source>
</evidence>
<dbReference type="GO" id="GO:0042158">
    <property type="term" value="P:lipoprotein biosynthetic process"/>
    <property type="evidence" value="ECO:0007669"/>
    <property type="project" value="UniProtKB-UniRule"/>
</dbReference>
<protein>
    <recommendedName>
        <fullName evidence="7">Phosphatidylglycerol--prolipoprotein diacylglyceryl transferase</fullName>
        <ecNumber evidence="7">2.5.1.145</ecNumber>
    </recommendedName>
</protein>
<comment type="function">
    <text evidence="7">Catalyzes the transfer of the diacylglyceryl group from phosphatidylglycerol to the sulfhydryl group of the N-terminal cysteine of a prolipoprotein, the first step in the formation of mature lipoproteins.</text>
</comment>
<evidence type="ECO:0000313" key="9">
    <source>
        <dbReference type="Proteomes" id="UP000183104"/>
    </source>
</evidence>
<dbReference type="EMBL" id="FMUN01000001">
    <property type="protein sequence ID" value="SCX81197.1"/>
    <property type="molecule type" value="Genomic_DNA"/>
</dbReference>
<feature type="transmembrane region" description="Helical" evidence="7">
    <location>
        <begin position="20"/>
        <end position="39"/>
    </location>
</feature>
<dbReference type="UniPathway" id="UPA00664"/>
<dbReference type="EC" id="2.5.1.145" evidence="7"/>
<accession>A0A0P9GJK5</accession>
<comment type="pathway">
    <text evidence="7">Protein modification; lipoprotein biosynthesis (diacylglyceryl transfer).</text>
</comment>
<proteinExistence type="inferred from homology"/>
<dbReference type="NCBIfam" id="TIGR00544">
    <property type="entry name" value="lgt"/>
    <property type="match status" value="1"/>
</dbReference>
<dbReference type="HAMAP" id="MF_01147">
    <property type="entry name" value="Lgt"/>
    <property type="match status" value="1"/>
</dbReference>
<dbReference type="InterPro" id="IPR001640">
    <property type="entry name" value="Lgt"/>
</dbReference>
<evidence type="ECO:0000256" key="4">
    <source>
        <dbReference type="ARBA" id="ARBA00022692"/>
    </source>
</evidence>
<evidence type="ECO:0000256" key="2">
    <source>
        <dbReference type="ARBA" id="ARBA00022475"/>
    </source>
</evidence>
<dbReference type="PROSITE" id="PS01311">
    <property type="entry name" value="LGT"/>
    <property type="match status" value="1"/>
</dbReference>
<feature type="transmembrane region" description="Helical" evidence="7">
    <location>
        <begin position="174"/>
        <end position="192"/>
    </location>
</feature>
<keyword evidence="9" id="KW-1185">Reference proteome</keyword>
<comment type="subcellular location">
    <subcellularLocation>
        <location evidence="7">Cell membrane</location>
        <topology evidence="7">Multi-pass membrane protein</topology>
    </subcellularLocation>
</comment>
<dbReference type="GO" id="GO:0005886">
    <property type="term" value="C:plasma membrane"/>
    <property type="evidence" value="ECO:0007669"/>
    <property type="project" value="UniProtKB-SubCell"/>
</dbReference>